<protein>
    <submittedName>
        <fullName evidence="1">Uncharacterized protein</fullName>
    </submittedName>
</protein>
<proteinExistence type="predicted"/>
<name>A0A6N3AIN4_9FIRM</name>
<dbReference type="AlphaFoldDB" id="A0A6N3AIN4"/>
<gene>
    <name evidence="1" type="ORF">CHLFYP18_05895</name>
</gene>
<reference evidence="1" key="1">
    <citation type="submission" date="2019-11" db="EMBL/GenBank/DDBJ databases">
        <authorList>
            <person name="Feng L."/>
        </authorList>
    </citation>
    <scope>NUCLEOTIDE SEQUENCE</scope>
    <source>
        <strain evidence="1">ChathewayiLFYP18</strain>
    </source>
</reference>
<evidence type="ECO:0000313" key="1">
    <source>
        <dbReference type="EMBL" id="VYT91461.1"/>
    </source>
</evidence>
<organism evidence="1">
    <name type="scientific">Hungatella hathewayi</name>
    <dbReference type="NCBI Taxonomy" id="154046"/>
    <lineage>
        <taxon>Bacteria</taxon>
        <taxon>Bacillati</taxon>
        <taxon>Bacillota</taxon>
        <taxon>Clostridia</taxon>
        <taxon>Lachnospirales</taxon>
        <taxon>Lachnospiraceae</taxon>
        <taxon>Hungatella</taxon>
    </lineage>
</organism>
<sequence>MFYICEMILLLFLFLLFFRRSQYTAQMLAGRGRRGRGQASFSEARRNLSRKAGKKGGEIWPPSQISSAHGGEVLQEFSVICAIRPFFLSSGFSSCRRGNKKSALFPASPSPQAFGRSIIILTFCIESCYIFVNTYKYFVGEHFILPFKGPGRYTRGVRTEA</sequence>
<dbReference type="EMBL" id="CACRUH010000015">
    <property type="protein sequence ID" value="VYT91461.1"/>
    <property type="molecule type" value="Genomic_DNA"/>
</dbReference>
<accession>A0A6N3AIN4</accession>